<comment type="caution">
    <text evidence="5">The sequence shown here is derived from an EMBL/GenBank/DDBJ whole genome shotgun (WGS) entry which is preliminary data.</text>
</comment>
<dbReference type="InterPro" id="IPR009057">
    <property type="entry name" value="Homeodomain-like_sf"/>
</dbReference>
<evidence type="ECO:0000313" key="7">
    <source>
        <dbReference type="Proteomes" id="UP000462865"/>
    </source>
</evidence>
<dbReference type="InterPro" id="IPR001647">
    <property type="entry name" value="HTH_TetR"/>
</dbReference>
<dbReference type="EMBL" id="QIBW01000005">
    <property type="protein sequence ID" value="ROT90537.1"/>
    <property type="molecule type" value="Genomic_DNA"/>
</dbReference>
<dbReference type="Proteomes" id="UP000462865">
    <property type="component" value="Unassembled WGS sequence"/>
</dbReference>
<dbReference type="SUPFAM" id="SSF46689">
    <property type="entry name" value="Homeodomain-like"/>
    <property type="match status" value="1"/>
</dbReference>
<feature type="domain" description="HTH tetR-type" evidence="3">
    <location>
        <begin position="6"/>
        <end position="66"/>
    </location>
</feature>
<organism evidence="5 6">
    <name type="scientific">Gordonibacter urolithinfaciens</name>
    <dbReference type="NCBI Taxonomy" id="1335613"/>
    <lineage>
        <taxon>Bacteria</taxon>
        <taxon>Bacillati</taxon>
        <taxon>Actinomycetota</taxon>
        <taxon>Coriobacteriia</taxon>
        <taxon>Eggerthellales</taxon>
        <taxon>Eggerthellaceae</taxon>
        <taxon>Gordonibacter</taxon>
    </lineage>
</organism>
<dbReference type="Gene3D" id="1.10.357.10">
    <property type="entry name" value="Tetracycline Repressor, domain 2"/>
    <property type="match status" value="1"/>
</dbReference>
<name>A0A423UL96_9ACTN</name>
<reference evidence="6" key="1">
    <citation type="submission" date="2018-05" db="EMBL/GenBank/DDBJ databases">
        <title>Genome Sequencing of selected type strains of the family Eggerthellaceae.</title>
        <authorList>
            <person name="Danylec N."/>
            <person name="Stoll D.A."/>
            <person name="Doetsch A."/>
            <person name="Huch M."/>
        </authorList>
    </citation>
    <scope>NUCLEOTIDE SEQUENCE [LARGE SCALE GENOMIC DNA]</scope>
    <source>
        <strain evidence="6">DSM 27213</strain>
    </source>
</reference>
<feature type="DNA-binding region" description="H-T-H motif" evidence="2">
    <location>
        <begin position="29"/>
        <end position="48"/>
    </location>
</feature>
<sequence>MSPKRPDAKLRLAEAFVRLVETMPAERITVNMIAEQAGKHRKTFYYHFGDKEQLVVWLFRYDLACGLLDKFPEDLLVWETGSPESTLAAFPFYARKIEDSGRIYNAPFFAALSYSLERRRTYYRRMFSTRGPGTLDFYLHQLFFPVIREDILFLIDRRVEEQAPLVRQAVRERLTGNAGVDFLAEFYTGAFLSRFVERLNYTSARRTARDILPFENVVHDSLAALIRQEVEKAASEIGGMPGEIAKPQAEGGFPCASPA</sequence>
<evidence type="ECO:0000313" key="6">
    <source>
        <dbReference type="Proteomes" id="UP000285258"/>
    </source>
</evidence>
<evidence type="ECO:0000313" key="4">
    <source>
        <dbReference type="EMBL" id="MSA93765.1"/>
    </source>
</evidence>
<dbReference type="AlphaFoldDB" id="A0A423UL96"/>
<keyword evidence="1 2" id="KW-0238">DNA-binding</keyword>
<reference evidence="4 7" key="4">
    <citation type="journal article" date="2019" name="Nat. Med.">
        <title>A library of human gut bacterial isolates paired with longitudinal multiomics data enables mechanistic microbiome research.</title>
        <authorList>
            <person name="Poyet M."/>
            <person name="Groussin M."/>
            <person name="Gibbons S.M."/>
            <person name="Avila-Pacheco J."/>
            <person name="Jiang X."/>
            <person name="Kearney S.M."/>
            <person name="Perrotta A.R."/>
            <person name="Berdy B."/>
            <person name="Zhao S."/>
            <person name="Lieberman T.D."/>
            <person name="Swanson P.K."/>
            <person name="Smith M."/>
            <person name="Roesemann S."/>
            <person name="Alexander J.E."/>
            <person name="Rich S.A."/>
            <person name="Livny J."/>
            <person name="Vlamakis H."/>
            <person name="Clish C."/>
            <person name="Bullock K."/>
            <person name="Deik A."/>
            <person name="Scott J."/>
            <person name="Pierce K.A."/>
            <person name="Xavier R.J."/>
            <person name="Alm E.J."/>
        </authorList>
    </citation>
    <scope>NUCLEOTIDE SEQUENCE [LARGE SCALE GENOMIC DNA]</scope>
    <source>
        <strain evidence="4 7">BIOML-A1</strain>
    </source>
</reference>
<dbReference type="PROSITE" id="PS50977">
    <property type="entry name" value="HTH_TETR_2"/>
    <property type="match status" value="1"/>
</dbReference>
<gene>
    <name evidence="5" type="ORF">DMP12_05885</name>
    <name evidence="4" type="ORF">GKG38_01505</name>
</gene>
<proteinExistence type="predicted"/>
<accession>A0A423UL96</accession>
<protein>
    <submittedName>
        <fullName evidence="4">TetR family transcriptional regulator</fullName>
    </submittedName>
</protein>
<evidence type="ECO:0000259" key="3">
    <source>
        <dbReference type="PROSITE" id="PS50977"/>
    </source>
</evidence>
<dbReference type="Pfam" id="PF00440">
    <property type="entry name" value="TetR_N"/>
    <property type="match status" value="1"/>
</dbReference>
<evidence type="ECO:0000256" key="1">
    <source>
        <dbReference type="ARBA" id="ARBA00023125"/>
    </source>
</evidence>
<reference evidence="5" key="2">
    <citation type="journal article" date="2019" name="Int. J. Syst. Evol. Microbiol.">
        <title>Gordonibacter faecihominis is a later heterotypic synonym of Gordonibacter urolithinfaciens.</title>
        <authorList>
            <person name="Danylec N."/>
            <person name="Stoll D.A."/>
            <person name="Huch M."/>
        </authorList>
    </citation>
    <scope>NUCLEOTIDE SEQUENCE</scope>
    <source>
        <strain evidence="5">DSM 27213</strain>
    </source>
</reference>
<evidence type="ECO:0000313" key="5">
    <source>
        <dbReference type="EMBL" id="ROT90537.1"/>
    </source>
</evidence>
<evidence type="ECO:0000256" key="2">
    <source>
        <dbReference type="PROSITE-ProRule" id="PRU00335"/>
    </source>
</evidence>
<dbReference type="Proteomes" id="UP000285258">
    <property type="component" value="Unassembled WGS sequence"/>
</dbReference>
<dbReference type="RefSeq" id="WP_096226819.1">
    <property type="nucleotide sequence ID" value="NZ_CP168029.1"/>
</dbReference>
<dbReference type="GO" id="GO:0003677">
    <property type="term" value="F:DNA binding"/>
    <property type="evidence" value="ECO:0007669"/>
    <property type="project" value="UniProtKB-UniRule"/>
</dbReference>
<reference evidence="5" key="3">
    <citation type="journal article" date="2019" name="Microbiol. Resour. Announc.">
        <title>Draft Genome Sequences of Type Strains of Gordonibacter faecihominis, Paraeggerthella hongkongensis, Parvibacter caecicola,Slackia equolifaciens, Slackia faecicanis, and Slackia isoflavoniconvertens.</title>
        <authorList>
            <person name="Danylec N."/>
            <person name="Stoll D.A."/>
            <person name="Dotsch A."/>
            <person name="Huch M."/>
        </authorList>
    </citation>
    <scope>NUCLEOTIDE SEQUENCE</scope>
    <source>
        <strain evidence="5">DSM 27213</strain>
    </source>
</reference>
<dbReference type="EMBL" id="WKZA01000003">
    <property type="protein sequence ID" value="MSA93765.1"/>
    <property type="molecule type" value="Genomic_DNA"/>
</dbReference>